<accession>A0ABS7TFX7</accession>
<comment type="caution">
    <text evidence="3">The sequence shown here is derived from an EMBL/GenBank/DDBJ whole genome shotgun (WGS) entry which is preliminary data.</text>
</comment>
<evidence type="ECO:0000313" key="3">
    <source>
        <dbReference type="EMBL" id="MBZ4186733.1"/>
    </source>
</evidence>
<dbReference type="RefSeq" id="WP_223629407.1">
    <property type="nucleotide sequence ID" value="NZ_JAIQDJ010000006.1"/>
</dbReference>
<name>A0ABS7TFX7_9GAMM</name>
<proteinExistence type="predicted"/>
<dbReference type="EMBL" id="JAIQDJ010000006">
    <property type="protein sequence ID" value="MBZ4186733.1"/>
    <property type="molecule type" value="Genomic_DNA"/>
</dbReference>
<keyword evidence="2" id="KW-0732">Signal</keyword>
<organism evidence="3 4">
    <name type="scientific">Thermomonas beijingensis</name>
    <dbReference type="NCBI Taxonomy" id="2872701"/>
    <lineage>
        <taxon>Bacteria</taxon>
        <taxon>Pseudomonadati</taxon>
        <taxon>Pseudomonadota</taxon>
        <taxon>Gammaproteobacteria</taxon>
        <taxon>Lysobacterales</taxon>
        <taxon>Lysobacteraceae</taxon>
        <taxon>Thermomonas</taxon>
    </lineage>
</organism>
<evidence type="ECO:0000256" key="2">
    <source>
        <dbReference type="SAM" id="SignalP"/>
    </source>
</evidence>
<sequence length="99" mass="10532">MHLVSLRQTLSCLALLVAFGCANAAEAKHQLPENTNTAIDPPAPPADRLDDADLDGAIANSRVQRTPKAKSQAAVPARSAGDSRVLPSRFHSFLPGMFR</sequence>
<keyword evidence="4" id="KW-1185">Reference proteome</keyword>
<reference evidence="3" key="1">
    <citation type="submission" date="2021-09" db="EMBL/GenBank/DDBJ databases">
        <authorList>
            <person name="Wu T."/>
            <person name="Guo S.Z."/>
        </authorList>
    </citation>
    <scope>NUCLEOTIDE SEQUENCE</scope>
    <source>
        <strain evidence="3">RSS-23</strain>
    </source>
</reference>
<protein>
    <recommendedName>
        <fullName evidence="5">Secreted protein</fullName>
    </recommendedName>
</protein>
<feature type="chain" id="PRO_5045090078" description="Secreted protein" evidence="2">
    <location>
        <begin position="25"/>
        <end position="99"/>
    </location>
</feature>
<feature type="signal peptide" evidence="2">
    <location>
        <begin position="1"/>
        <end position="24"/>
    </location>
</feature>
<evidence type="ECO:0008006" key="5">
    <source>
        <dbReference type="Google" id="ProtNLM"/>
    </source>
</evidence>
<gene>
    <name evidence="3" type="ORF">K7B09_10410</name>
</gene>
<evidence type="ECO:0000256" key="1">
    <source>
        <dbReference type="SAM" id="MobiDB-lite"/>
    </source>
</evidence>
<dbReference type="PROSITE" id="PS51257">
    <property type="entry name" value="PROKAR_LIPOPROTEIN"/>
    <property type="match status" value="1"/>
</dbReference>
<dbReference type="Proteomes" id="UP001430290">
    <property type="component" value="Unassembled WGS sequence"/>
</dbReference>
<feature type="region of interest" description="Disordered" evidence="1">
    <location>
        <begin position="32"/>
        <end position="82"/>
    </location>
</feature>
<evidence type="ECO:0000313" key="4">
    <source>
        <dbReference type="Proteomes" id="UP001430290"/>
    </source>
</evidence>